<dbReference type="SUPFAM" id="SSF52799">
    <property type="entry name" value="(Phosphotyrosine protein) phosphatases II"/>
    <property type="match status" value="1"/>
</dbReference>
<evidence type="ECO:0000259" key="1">
    <source>
        <dbReference type="Pfam" id="PF04273"/>
    </source>
</evidence>
<protein>
    <submittedName>
        <fullName evidence="2">TIGR01244 family protein</fullName>
    </submittedName>
</protein>
<name>A0A1H4EE48_9GAMM</name>
<dbReference type="InterPro" id="IPR005939">
    <property type="entry name" value="BLH_phosphatase-like"/>
</dbReference>
<evidence type="ECO:0000313" key="2">
    <source>
        <dbReference type="EMBL" id="SEA82998.1"/>
    </source>
</evidence>
<dbReference type="Gene3D" id="3.90.190.10">
    <property type="entry name" value="Protein tyrosine phosphatase superfamily"/>
    <property type="match status" value="1"/>
</dbReference>
<dbReference type="STRING" id="1122198.SAMN02745729_10828"/>
<proteinExistence type="predicted"/>
<dbReference type="AlphaFoldDB" id="A0A1H4EE48"/>
<keyword evidence="3" id="KW-1185">Reference proteome</keyword>
<dbReference type="Proteomes" id="UP000242469">
    <property type="component" value="Unassembled WGS sequence"/>
</dbReference>
<reference evidence="3" key="1">
    <citation type="submission" date="2016-10" db="EMBL/GenBank/DDBJ databases">
        <authorList>
            <person name="Varghese N."/>
            <person name="Submissions S."/>
        </authorList>
    </citation>
    <scope>NUCLEOTIDE SEQUENCE [LARGE SCALE GENOMIC DNA]</scope>
    <source>
        <strain evidence="3">DSM 11526</strain>
    </source>
</reference>
<dbReference type="EMBL" id="FNRJ01000008">
    <property type="protein sequence ID" value="SEA82998.1"/>
    <property type="molecule type" value="Genomic_DNA"/>
</dbReference>
<sequence>MDIKELEPGFSICHAIYPSDMAELKSRGFRAIICNRMPGEAEDHVDDAELRQAAKAIGIEWVEIPVTPGEYTPEAVEAFGVAIETLPTPILAFCRSGRRAVSLWIHNQMQQATCDIGPLLQAAHAAGHDLHEQKDTFIKR</sequence>
<dbReference type="OrthoDB" id="9802771at2"/>
<evidence type="ECO:0000313" key="3">
    <source>
        <dbReference type="Proteomes" id="UP000242469"/>
    </source>
</evidence>
<dbReference type="RefSeq" id="WP_091826573.1">
    <property type="nucleotide sequence ID" value="NZ_FNRJ01000008.1"/>
</dbReference>
<feature type="domain" description="Beta-lactamase hydrolase-like protein phosphatase-like" evidence="1">
    <location>
        <begin position="2"/>
        <end position="108"/>
    </location>
</feature>
<dbReference type="InterPro" id="IPR029021">
    <property type="entry name" value="Prot-tyrosine_phosphatase-like"/>
</dbReference>
<organism evidence="2 3">
    <name type="scientific">Marinobacterium iners DSM 11526</name>
    <dbReference type="NCBI Taxonomy" id="1122198"/>
    <lineage>
        <taxon>Bacteria</taxon>
        <taxon>Pseudomonadati</taxon>
        <taxon>Pseudomonadota</taxon>
        <taxon>Gammaproteobacteria</taxon>
        <taxon>Oceanospirillales</taxon>
        <taxon>Oceanospirillaceae</taxon>
        <taxon>Marinobacterium</taxon>
    </lineage>
</organism>
<accession>A0A1H4EE48</accession>
<dbReference type="GO" id="GO:0016787">
    <property type="term" value="F:hydrolase activity"/>
    <property type="evidence" value="ECO:0007669"/>
    <property type="project" value="InterPro"/>
</dbReference>
<dbReference type="NCBIfam" id="TIGR01244">
    <property type="entry name" value="TIGR01244 family sulfur transferase"/>
    <property type="match status" value="1"/>
</dbReference>
<dbReference type="Pfam" id="PF04273">
    <property type="entry name" value="BLH_phosphatase"/>
    <property type="match status" value="1"/>
</dbReference>
<gene>
    <name evidence="2" type="ORF">SAMN02745729_10828</name>
</gene>